<name>A0AAE1HB38_9NEOP</name>
<dbReference type="GO" id="GO:0008270">
    <property type="term" value="F:zinc ion binding"/>
    <property type="evidence" value="ECO:0007669"/>
    <property type="project" value="UniProtKB-KW"/>
</dbReference>
<dbReference type="AlphaFoldDB" id="A0AAE1HB38"/>
<dbReference type="EMBL" id="JAHWGI010000879">
    <property type="protein sequence ID" value="KAK3918122.1"/>
    <property type="molecule type" value="Genomic_DNA"/>
</dbReference>
<dbReference type="Pfam" id="PF10551">
    <property type="entry name" value="MULE"/>
    <property type="match status" value="1"/>
</dbReference>
<sequence>MSAEIVNNQLQLDGYIYYKVNSKNERTYWTCKRSKIKECKAKAITKSGPDGRIIVIKGSEDSPHEHPPNREEGEAAKIVRNMKRVARDHPGMPPAQILRAELSSVPSGVLSQLPERENLKKMMRRGRRTDLPKNPVRLSELRELPEKFTKTLLGENFVLFDSRTPESDEGEDGEEDEGDNRVMVFGTRRNLELLGKSGTWFVDGTFKTSPKIFVQVFTISALVKRQTASGREDNVCFPLVYALLSSKMEVQYSQVLQAVKNAAREQRVGFTQPSRVMSDFEVAILNAVKTAFPDATVSCCFFHLGQSIYRKVQSSGLQAAYNDLDDRETKIGVHMLLALAFVPPDDVKEVFRDLQRSLPHPLTPIVTYLKETYIMGTTNRRTRRLNPPRYPVSMWNQYGATLRGEHRTNNLSEGWHNRFRLVVGKHHPDLYSSLKEFQKEQADTEAQLAEFSLGRRIRAAPKKKWLDQQHRVHTIVLQYEQYKEEDDVIGYLRSLAHTIVL</sequence>
<protein>
    <submittedName>
        <fullName evidence="6">FLYWCH-type zinc finger-containing protein 1</fullName>
    </submittedName>
</protein>
<reference evidence="6" key="1">
    <citation type="submission" date="2021-07" db="EMBL/GenBank/DDBJ databases">
        <authorList>
            <person name="Catto M.A."/>
            <person name="Jacobson A."/>
            <person name="Kennedy G."/>
            <person name="Labadie P."/>
            <person name="Hunt B.G."/>
            <person name="Srinivasan R."/>
        </authorList>
    </citation>
    <scope>NUCLEOTIDE SEQUENCE</scope>
    <source>
        <strain evidence="6">PL_HMW_Pooled</strain>
        <tissue evidence="6">Head</tissue>
    </source>
</reference>
<evidence type="ECO:0000259" key="5">
    <source>
        <dbReference type="Pfam" id="PF10551"/>
    </source>
</evidence>
<dbReference type="InterPro" id="IPR018289">
    <property type="entry name" value="MULE_transposase_dom"/>
</dbReference>
<comment type="caution">
    <text evidence="6">The sequence shown here is derived from an EMBL/GenBank/DDBJ whole genome shotgun (WGS) entry which is preliminary data.</text>
</comment>
<dbReference type="Proteomes" id="UP001219518">
    <property type="component" value="Unassembled WGS sequence"/>
</dbReference>
<dbReference type="PANTHER" id="PTHR47160">
    <property type="entry name" value="PUTATIVE-RELATED"/>
    <property type="match status" value="1"/>
</dbReference>
<evidence type="ECO:0000313" key="7">
    <source>
        <dbReference type="Proteomes" id="UP001219518"/>
    </source>
</evidence>
<organism evidence="6 7">
    <name type="scientific">Frankliniella fusca</name>
    <dbReference type="NCBI Taxonomy" id="407009"/>
    <lineage>
        <taxon>Eukaryota</taxon>
        <taxon>Metazoa</taxon>
        <taxon>Ecdysozoa</taxon>
        <taxon>Arthropoda</taxon>
        <taxon>Hexapoda</taxon>
        <taxon>Insecta</taxon>
        <taxon>Pterygota</taxon>
        <taxon>Neoptera</taxon>
        <taxon>Paraneoptera</taxon>
        <taxon>Thysanoptera</taxon>
        <taxon>Terebrantia</taxon>
        <taxon>Thripoidea</taxon>
        <taxon>Thripidae</taxon>
        <taxon>Frankliniella</taxon>
    </lineage>
</organism>
<proteinExistence type="predicted"/>
<evidence type="ECO:0000256" key="2">
    <source>
        <dbReference type="ARBA" id="ARBA00022771"/>
    </source>
</evidence>
<dbReference type="InterPro" id="IPR007588">
    <property type="entry name" value="Znf_FLYWCH"/>
</dbReference>
<dbReference type="Pfam" id="PF04500">
    <property type="entry name" value="FLYWCH"/>
    <property type="match status" value="1"/>
</dbReference>
<reference evidence="6" key="2">
    <citation type="journal article" date="2023" name="BMC Genomics">
        <title>Pest status, molecular evolution, and epigenetic factors derived from the genome assembly of Frankliniella fusca, a thysanopteran phytovirus vector.</title>
        <authorList>
            <person name="Catto M.A."/>
            <person name="Labadie P.E."/>
            <person name="Jacobson A.L."/>
            <person name="Kennedy G.G."/>
            <person name="Srinivasan R."/>
            <person name="Hunt B.G."/>
        </authorList>
    </citation>
    <scope>NUCLEOTIDE SEQUENCE</scope>
    <source>
        <strain evidence="6">PL_HMW_Pooled</strain>
    </source>
</reference>
<keyword evidence="2" id="KW-0863">Zinc-finger</keyword>
<feature type="domain" description="FLYWCH-type" evidence="4">
    <location>
        <begin position="7"/>
        <end position="58"/>
    </location>
</feature>
<feature type="domain" description="MULE transposase" evidence="5">
    <location>
        <begin position="200"/>
        <end position="305"/>
    </location>
</feature>
<dbReference type="PANTHER" id="PTHR47160:SF10">
    <property type="entry name" value="MULE TRANSPOSASE DOMAIN-CONTAINING PROTEIN"/>
    <property type="match status" value="1"/>
</dbReference>
<dbReference type="Gene3D" id="2.20.25.240">
    <property type="match status" value="1"/>
</dbReference>
<evidence type="ECO:0000256" key="1">
    <source>
        <dbReference type="ARBA" id="ARBA00022723"/>
    </source>
</evidence>
<keyword evidence="1" id="KW-0479">Metal-binding</keyword>
<accession>A0AAE1HB38</accession>
<gene>
    <name evidence="6" type="ORF">KUF71_007551</name>
</gene>
<keyword evidence="3" id="KW-0862">Zinc</keyword>
<keyword evidence="7" id="KW-1185">Reference proteome</keyword>
<evidence type="ECO:0000313" key="6">
    <source>
        <dbReference type="EMBL" id="KAK3918122.1"/>
    </source>
</evidence>
<evidence type="ECO:0000259" key="4">
    <source>
        <dbReference type="Pfam" id="PF04500"/>
    </source>
</evidence>
<evidence type="ECO:0000256" key="3">
    <source>
        <dbReference type="ARBA" id="ARBA00022833"/>
    </source>
</evidence>